<reference evidence="2 3" key="1">
    <citation type="journal article" date="2015" name="Int. J. Syst. Evol. Microbiol.">
        <title>Sporolactobacillus shoreae sp. nov. and Sporolactobacillus spathodeae sp. nov., two spore-forming lactic acid bacteria isolated from tree barks in Thailand.</title>
        <authorList>
            <person name="Thamacharoensuk T."/>
            <person name="Kitahara M."/>
            <person name="Ohkuma M."/>
            <person name="Thongchul N."/>
            <person name="Tanasupawat S."/>
        </authorList>
    </citation>
    <scope>NUCLEOTIDE SEQUENCE [LARGE SCALE GENOMIC DNA]</scope>
    <source>
        <strain evidence="2 3">BK92</strain>
    </source>
</reference>
<name>A0A4Z0GJP9_9BACL</name>
<accession>A0A4Z0GJP9</accession>
<keyword evidence="1" id="KW-0812">Transmembrane</keyword>
<evidence type="ECO:0000256" key="1">
    <source>
        <dbReference type="SAM" id="Phobius"/>
    </source>
</evidence>
<dbReference type="OrthoDB" id="9945762at2"/>
<feature type="transmembrane region" description="Helical" evidence="1">
    <location>
        <begin position="78"/>
        <end position="108"/>
    </location>
</feature>
<organism evidence="2 3">
    <name type="scientific">Sporolactobacillus shoreae</name>
    <dbReference type="NCBI Taxonomy" id="1465501"/>
    <lineage>
        <taxon>Bacteria</taxon>
        <taxon>Bacillati</taxon>
        <taxon>Bacillota</taxon>
        <taxon>Bacilli</taxon>
        <taxon>Bacillales</taxon>
        <taxon>Sporolactobacillaceae</taxon>
        <taxon>Sporolactobacillus</taxon>
    </lineage>
</organism>
<dbReference type="AlphaFoldDB" id="A0A4Z0GJP9"/>
<dbReference type="RefSeq" id="WP_135349890.1">
    <property type="nucleotide sequence ID" value="NZ_SRJD01000029.1"/>
</dbReference>
<keyword evidence="1" id="KW-1133">Transmembrane helix</keyword>
<feature type="transmembrane region" description="Helical" evidence="1">
    <location>
        <begin position="120"/>
        <end position="153"/>
    </location>
</feature>
<gene>
    <name evidence="2" type="ORF">E4665_16450</name>
</gene>
<sequence length="160" mass="16705">MKRQRVTVGAGYEQIYQNRVAPDEVAGMHRRHMGKIIAVVGMALTFFQAVLGFFLIIFAKPAGFAAALTNSGEKGTAIGAAGSLFTFGFQALIAGVAAVLLSAAALYLTRDEKRMIFAGLLFIVAGAVNSVVLFAAGLPCGMVLMAAGIVVLIRKPGKTV</sequence>
<evidence type="ECO:0000313" key="3">
    <source>
        <dbReference type="Proteomes" id="UP000298347"/>
    </source>
</evidence>
<evidence type="ECO:0000313" key="2">
    <source>
        <dbReference type="EMBL" id="TGA96187.1"/>
    </source>
</evidence>
<keyword evidence="1" id="KW-0472">Membrane</keyword>
<proteinExistence type="predicted"/>
<keyword evidence="3" id="KW-1185">Reference proteome</keyword>
<comment type="caution">
    <text evidence="2">The sequence shown here is derived from an EMBL/GenBank/DDBJ whole genome shotgun (WGS) entry which is preliminary data.</text>
</comment>
<dbReference type="Proteomes" id="UP000298347">
    <property type="component" value="Unassembled WGS sequence"/>
</dbReference>
<feature type="transmembrane region" description="Helical" evidence="1">
    <location>
        <begin position="36"/>
        <end position="58"/>
    </location>
</feature>
<protein>
    <recommendedName>
        <fullName evidence="4">DUF4064 domain-containing protein</fullName>
    </recommendedName>
</protein>
<evidence type="ECO:0008006" key="4">
    <source>
        <dbReference type="Google" id="ProtNLM"/>
    </source>
</evidence>
<dbReference type="EMBL" id="SRJD01000029">
    <property type="protein sequence ID" value="TGA96187.1"/>
    <property type="molecule type" value="Genomic_DNA"/>
</dbReference>